<evidence type="ECO:0000313" key="2">
    <source>
        <dbReference type="EMBL" id="KAL0328325.1"/>
    </source>
</evidence>
<feature type="compositionally biased region" description="Pro residues" evidence="1">
    <location>
        <begin position="162"/>
        <end position="180"/>
    </location>
</feature>
<feature type="compositionally biased region" description="Basic residues" evidence="1">
    <location>
        <begin position="93"/>
        <end position="103"/>
    </location>
</feature>
<comment type="caution">
    <text evidence="2">The sequence shown here is derived from an EMBL/GenBank/DDBJ whole genome shotgun (WGS) entry which is preliminary data.</text>
</comment>
<sequence>MGMRSTTLCQLLSTSCLSSEAVHHAVNNWPSNKNLFEAAGTANRASENPPATPNSSLSFSSSEAGAEEDSSSKNRRDLQPKGCEDGDVMKSTKLSKVKKKGEKKQREPRVAFMTKNEVDNLEDGYRWKKLLQMHEPEMQCEEAHREIVSRSIDSDHHVRGPTQPPAPPLRSAMPPLPFPRLPQSFLFPTTSPQNHPNSSYYTHANISPDQLEQPQALPDQSSRFPNIVSSFLHEHI</sequence>
<organism evidence="2">
    <name type="scientific">Sesamum calycinum</name>
    <dbReference type="NCBI Taxonomy" id="2727403"/>
    <lineage>
        <taxon>Eukaryota</taxon>
        <taxon>Viridiplantae</taxon>
        <taxon>Streptophyta</taxon>
        <taxon>Embryophyta</taxon>
        <taxon>Tracheophyta</taxon>
        <taxon>Spermatophyta</taxon>
        <taxon>Magnoliopsida</taxon>
        <taxon>eudicotyledons</taxon>
        <taxon>Gunneridae</taxon>
        <taxon>Pentapetalae</taxon>
        <taxon>asterids</taxon>
        <taxon>lamiids</taxon>
        <taxon>Lamiales</taxon>
        <taxon>Pedaliaceae</taxon>
        <taxon>Sesamum</taxon>
    </lineage>
</organism>
<feature type="compositionally biased region" description="Low complexity" evidence="1">
    <location>
        <begin position="55"/>
        <end position="64"/>
    </location>
</feature>
<dbReference type="EMBL" id="JACGWM010000014">
    <property type="protein sequence ID" value="KAL0328325.1"/>
    <property type="molecule type" value="Genomic_DNA"/>
</dbReference>
<dbReference type="AlphaFoldDB" id="A0AAW2MAE6"/>
<feature type="compositionally biased region" description="Polar residues" evidence="1">
    <location>
        <begin position="186"/>
        <end position="223"/>
    </location>
</feature>
<proteinExistence type="predicted"/>
<feature type="compositionally biased region" description="Basic and acidic residues" evidence="1">
    <location>
        <begin position="70"/>
        <end position="90"/>
    </location>
</feature>
<evidence type="ECO:0000256" key="1">
    <source>
        <dbReference type="SAM" id="MobiDB-lite"/>
    </source>
</evidence>
<dbReference type="PANTHER" id="PTHR31221:SF358">
    <property type="entry name" value="WRKY TRANSCRIPTION FACTOR 71"/>
    <property type="match status" value="1"/>
</dbReference>
<dbReference type="PANTHER" id="PTHR31221">
    <property type="entry name" value="WRKY TRANSCRIPTION FACTOR PROTEIN 1-RELATED"/>
    <property type="match status" value="1"/>
</dbReference>
<gene>
    <name evidence="2" type="ORF">Scaly_2265100</name>
</gene>
<dbReference type="PROSITE" id="PS51257">
    <property type="entry name" value="PROKAR_LIPOPROTEIN"/>
    <property type="match status" value="1"/>
</dbReference>
<reference evidence="2" key="2">
    <citation type="journal article" date="2024" name="Plant">
        <title>Genomic evolution and insights into agronomic trait innovations of Sesamum species.</title>
        <authorList>
            <person name="Miao H."/>
            <person name="Wang L."/>
            <person name="Qu L."/>
            <person name="Liu H."/>
            <person name="Sun Y."/>
            <person name="Le M."/>
            <person name="Wang Q."/>
            <person name="Wei S."/>
            <person name="Zheng Y."/>
            <person name="Lin W."/>
            <person name="Duan Y."/>
            <person name="Cao H."/>
            <person name="Xiong S."/>
            <person name="Wang X."/>
            <person name="Wei L."/>
            <person name="Li C."/>
            <person name="Ma Q."/>
            <person name="Ju M."/>
            <person name="Zhao R."/>
            <person name="Li G."/>
            <person name="Mu C."/>
            <person name="Tian Q."/>
            <person name="Mei H."/>
            <person name="Zhang T."/>
            <person name="Gao T."/>
            <person name="Zhang H."/>
        </authorList>
    </citation>
    <scope>NUCLEOTIDE SEQUENCE</scope>
    <source>
        <strain evidence="2">KEN8</strain>
    </source>
</reference>
<accession>A0AAW2MAE6</accession>
<feature type="region of interest" description="Disordered" evidence="1">
    <location>
        <begin position="152"/>
        <end position="223"/>
    </location>
</feature>
<dbReference type="GO" id="GO:0003700">
    <property type="term" value="F:DNA-binding transcription factor activity"/>
    <property type="evidence" value="ECO:0007669"/>
    <property type="project" value="InterPro"/>
</dbReference>
<name>A0AAW2MAE6_9LAMI</name>
<dbReference type="InterPro" id="IPR044810">
    <property type="entry name" value="WRKY_plant"/>
</dbReference>
<protein>
    <submittedName>
        <fullName evidence="2">WRKY transcription factor 28</fullName>
    </submittedName>
</protein>
<reference evidence="2" key="1">
    <citation type="submission" date="2020-06" db="EMBL/GenBank/DDBJ databases">
        <authorList>
            <person name="Li T."/>
            <person name="Hu X."/>
            <person name="Zhang T."/>
            <person name="Song X."/>
            <person name="Zhang H."/>
            <person name="Dai N."/>
            <person name="Sheng W."/>
            <person name="Hou X."/>
            <person name="Wei L."/>
        </authorList>
    </citation>
    <scope>NUCLEOTIDE SEQUENCE</scope>
    <source>
        <strain evidence="2">KEN8</strain>
        <tissue evidence="2">Leaf</tissue>
    </source>
</reference>
<feature type="region of interest" description="Disordered" evidence="1">
    <location>
        <begin position="41"/>
        <end position="111"/>
    </location>
</feature>